<sequence length="140" mass="14917">MAESHHASRNARLEEVRALAAFMVSRCEAAGLSADIIAELELALVEAANNIVIHGYEGREDGDIGLTVRIDAERVELELTDRGLPVAADALQPRPVAPDAESGRGMAIIHACVDHVGYHRANGINHLVLIKRINPSADGG</sequence>
<name>A0A1T5D1S9_9SPHN</name>
<evidence type="ECO:0000256" key="1">
    <source>
        <dbReference type="ARBA" id="ARBA00022527"/>
    </source>
</evidence>
<dbReference type="PANTHER" id="PTHR35526">
    <property type="entry name" value="ANTI-SIGMA-F FACTOR RSBW-RELATED"/>
    <property type="match status" value="1"/>
</dbReference>
<dbReference type="Gene3D" id="3.30.565.10">
    <property type="entry name" value="Histidine kinase-like ATPase, C-terminal domain"/>
    <property type="match status" value="1"/>
</dbReference>
<dbReference type="InterPro" id="IPR050267">
    <property type="entry name" value="Anti-sigma-factor_SerPK"/>
</dbReference>
<evidence type="ECO:0000313" key="3">
    <source>
        <dbReference type="EMBL" id="SKB65587.1"/>
    </source>
</evidence>
<protein>
    <submittedName>
        <fullName evidence="3">Serine/threonine-protein kinase RsbW</fullName>
    </submittedName>
</protein>
<keyword evidence="3" id="KW-0808">Transferase</keyword>
<keyword evidence="1" id="KW-0723">Serine/threonine-protein kinase</keyword>
<dbReference type="InterPro" id="IPR036890">
    <property type="entry name" value="HATPase_C_sf"/>
</dbReference>
<dbReference type="Proteomes" id="UP000189818">
    <property type="component" value="Unassembled WGS sequence"/>
</dbReference>
<keyword evidence="3" id="KW-0418">Kinase</keyword>
<organism evidence="3 4">
    <name type="scientific">Rhizorhabdus histidinilytica</name>
    <dbReference type="NCBI Taxonomy" id="439228"/>
    <lineage>
        <taxon>Bacteria</taxon>
        <taxon>Pseudomonadati</taxon>
        <taxon>Pseudomonadota</taxon>
        <taxon>Alphaproteobacteria</taxon>
        <taxon>Sphingomonadales</taxon>
        <taxon>Sphingomonadaceae</taxon>
        <taxon>Rhizorhabdus</taxon>
    </lineage>
</organism>
<keyword evidence="4" id="KW-1185">Reference proteome</keyword>
<feature type="domain" description="Histidine kinase/HSP90-like ATPase" evidence="2">
    <location>
        <begin position="11"/>
        <end position="131"/>
    </location>
</feature>
<dbReference type="OrthoDB" id="7507932at2"/>
<dbReference type="GO" id="GO:0004674">
    <property type="term" value="F:protein serine/threonine kinase activity"/>
    <property type="evidence" value="ECO:0007669"/>
    <property type="project" value="UniProtKB-KW"/>
</dbReference>
<proteinExistence type="predicted"/>
<dbReference type="CDD" id="cd16936">
    <property type="entry name" value="HATPase_RsbW-like"/>
    <property type="match status" value="1"/>
</dbReference>
<gene>
    <name evidence="3" type="ORF">SAMN06295920_104486</name>
</gene>
<dbReference type="SUPFAM" id="SSF55874">
    <property type="entry name" value="ATPase domain of HSP90 chaperone/DNA topoisomerase II/histidine kinase"/>
    <property type="match status" value="1"/>
</dbReference>
<evidence type="ECO:0000313" key="4">
    <source>
        <dbReference type="Proteomes" id="UP000189818"/>
    </source>
</evidence>
<dbReference type="Pfam" id="PF13581">
    <property type="entry name" value="HATPase_c_2"/>
    <property type="match status" value="1"/>
</dbReference>
<dbReference type="PANTHER" id="PTHR35526:SF3">
    <property type="entry name" value="ANTI-SIGMA-F FACTOR RSBW"/>
    <property type="match status" value="1"/>
</dbReference>
<dbReference type="InterPro" id="IPR003594">
    <property type="entry name" value="HATPase_dom"/>
</dbReference>
<dbReference type="STRING" id="439228.SAMN06295920_104486"/>
<dbReference type="RefSeq" id="WP_079648367.1">
    <property type="nucleotide sequence ID" value="NZ_FUYM01000004.1"/>
</dbReference>
<evidence type="ECO:0000259" key="2">
    <source>
        <dbReference type="Pfam" id="PF13581"/>
    </source>
</evidence>
<dbReference type="AlphaFoldDB" id="A0A1T5D1S9"/>
<dbReference type="EMBL" id="FUYM01000004">
    <property type="protein sequence ID" value="SKB65587.1"/>
    <property type="molecule type" value="Genomic_DNA"/>
</dbReference>
<accession>A0A1T5D1S9</accession>
<reference evidence="4" key="1">
    <citation type="submission" date="2017-02" db="EMBL/GenBank/DDBJ databases">
        <authorList>
            <person name="Varghese N."/>
            <person name="Submissions S."/>
        </authorList>
    </citation>
    <scope>NUCLEOTIDE SEQUENCE [LARGE SCALE GENOMIC DNA]</scope>
    <source>
        <strain evidence="4">UM2</strain>
    </source>
</reference>